<reference evidence="2" key="1">
    <citation type="submission" date="2023-07" db="EMBL/GenBank/DDBJ databases">
        <title>30 novel species of actinomycetes from the DSMZ collection.</title>
        <authorList>
            <person name="Nouioui I."/>
        </authorList>
    </citation>
    <scope>NUCLEOTIDE SEQUENCE [LARGE SCALE GENOMIC DNA]</scope>
    <source>
        <strain evidence="2">DSM 44917</strain>
    </source>
</reference>
<dbReference type="Proteomes" id="UP001183388">
    <property type="component" value="Unassembled WGS sequence"/>
</dbReference>
<accession>A0ABU2L3I5</accession>
<keyword evidence="2" id="KW-1185">Reference proteome</keyword>
<evidence type="ECO:0000313" key="1">
    <source>
        <dbReference type="EMBL" id="MDT0306126.1"/>
    </source>
</evidence>
<name>A0ABU2L3I5_9ACTN</name>
<sequence>MRVYATAADYTAVTGQSPPSGIDQQLADASEMLDAEVFRLCWYDTDTAGLPTNTTVAAAFARAVVQQVRWWVEVGDDIGAAGAGWGSVGIGSVSLSRGAGGAPDGSDSPARQVAPRAWSALRSPDLTPAIFVLGVVCT</sequence>
<evidence type="ECO:0000313" key="2">
    <source>
        <dbReference type="Proteomes" id="UP001183388"/>
    </source>
</evidence>
<proteinExistence type="predicted"/>
<comment type="caution">
    <text evidence="1">The sequence shown here is derived from an EMBL/GenBank/DDBJ whole genome shotgun (WGS) entry which is preliminary data.</text>
</comment>
<organism evidence="1 2">
    <name type="scientific">Streptomyces boetiae</name>
    <dbReference type="NCBI Taxonomy" id="3075541"/>
    <lineage>
        <taxon>Bacteria</taxon>
        <taxon>Bacillati</taxon>
        <taxon>Actinomycetota</taxon>
        <taxon>Actinomycetes</taxon>
        <taxon>Kitasatosporales</taxon>
        <taxon>Streptomycetaceae</taxon>
        <taxon>Streptomyces</taxon>
    </lineage>
</organism>
<dbReference type="EMBL" id="JAVREN010000004">
    <property type="protein sequence ID" value="MDT0306126.1"/>
    <property type="molecule type" value="Genomic_DNA"/>
</dbReference>
<gene>
    <name evidence="1" type="ORF">RM780_04005</name>
</gene>
<protein>
    <submittedName>
        <fullName evidence="1">Uncharacterized protein</fullName>
    </submittedName>
</protein>
<dbReference type="RefSeq" id="WP_311629045.1">
    <property type="nucleotide sequence ID" value="NZ_JAVREN010000004.1"/>
</dbReference>